<reference evidence="1 2" key="1">
    <citation type="submission" date="2019-11" db="EMBL/GenBank/DDBJ databases">
        <title>Genome analysis of Rhizobacterium cereale a novel genus and species isolated from maize roots in North Spain.</title>
        <authorList>
            <person name="Menendez E."/>
            <person name="Flores-Felix J.D."/>
            <person name="Ramirez-Bahena M.-H."/>
            <person name="Igual J.M."/>
            <person name="Garcia-Fraile P."/>
            <person name="Peix A."/>
            <person name="Velazquez E."/>
        </authorList>
    </citation>
    <scope>NUCLEOTIDE SEQUENCE [LARGE SCALE GENOMIC DNA]</scope>
    <source>
        <strain evidence="1 2">RZME27</strain>
    </source>
</reference>
<accession>A0A6A8A696</accession>
<name>A0A6A8A696_9HYPH</name>
<comment type="caution">
    <text evidence="1">The sequence shown here is derived from an EMBL/GenBank/DDBJ whole genome shotgun (WGS) entry which is preliminary data.</text>
</comment>
<proteinExistence type="predicted"/>
<dbReference type="RefSeq" id="WP_153352901.1">
    <property type="nucleotide sequence ID" value="NZ_JAYKOO010000006.1"/>
</dbReference>
<sequence length="102" mass="10953">MPTNSDVTRNSPMLRDLPAPLRQAVLEKIAVTLERNASWAGDEGDDGLELAMRSVGSAILAVAADLALSEIQLAEDVAARALRLLTTFHAKHPKYPIGPTLH</sequence>
<dbReference type="EMBL" id="WIXI01000031">
    <property type="protein sequence ID" value="MQY45368.1"/>
    <property type="molecule type" value="Genomic_DNA"/>
</dbReference>
<dbReference type="AlphaFoldDB" id="A0A6A8A696"/>
<evidence type="ECO:0000313" key="1">
    <source>
        <dbReference type="EMBL" id="MQY45368.1"/>
    </source>
</evidence>
<organism evidence="1 2">
    <name type="scientific">Endobacterium cereale</name>
    <dbReference type="NCBI Taxonomy" id="2663029"/>
    <lineage>
        <taxon>Bacteria</taxon>
        <taxon>Pseudomonadati</taxon>
        <taxon>Pseudomonadota</taxon>
        <taxon>Alphaproteobacteria</taxon>
        <taxon>Hyphomicrobiales</taxon>
        <taxon>Rhizobiaceae</taxon>
        <taxon>Endobacterium</taxon>
    </lineage>
</organism>
<protein>
    <submittedName>
        <fullName evidence="1">Uncharacterized protein</fullName>
    </submittedName>
</protein>
<gene>
    <name evidence="1" type="ORF">GAO09_04720</name>
</gene>
<dbReference type="Proteomes" id="UP000435138">
    <property type="component" value="Unassembled WGS sequence"/>
</dbReference>
<keyword evidence="2" id="KW-1185">Reference proteome</keyword>
<evidence type="ECO:0000313" key="2">
    <source>
        <dbReference type="Proteomes" id="UP000435138"/>
    </source>
</evidence>